<dbReference type="Pfam" id="PF00999">
    <property type="entry name" value="Na_H_Exchanger"/>
    <property type="match status" value="1"/>
</dbReference>
<dbReference type="PANTHER" id="PTHR43562:SF3">
    <property type="entry name" value="SODIUM ION_PROTON EXCHANGER (EUROFUNG)"/>
    <property type="match status" value="1"/>
</dbReference>
<dbReference type="CDD" id="cd00211">
    <property type="entry name" value="PTS_IIA_fru"/>
    <property type="match status" value="1"/>
</dbReference>
<evidence type="ECO:0000256" key="4">
    <source>
        <dbReference type="ARBA" id="ARBA00022692"/>
    </source>
</evidence>
<evidence type="ECO:0000259" key="11">
    <source>
        <dbReference type="PROSITE" id="PS51094"/>
    </source>
</evidence>
<dbReference type="GO" id="GO:0015297">
    <property type="term" value="F:antiporter activity"/>
    <property type="evidence" value="ECO:0007669"/>
    <property type="project" value="UniProtKB-KW"/>
</dbReference>
<feature type="transmembrane region" description="Helical" evidence="10">
    <location>
        <begin position="134"/>
        <end position="158"/>
    </location>
</feature>
<organism evidence="12">
    <name type="scientific">bioreactor metagenome</name>
    <dbReference type="NCBI Taxonomy" id="1076179"/>
    <lineage>
        <taxon>unclassified sequences</taxon>
        <taxon>metagenomes</taxon>
        <taxon>ecological metagenomes</taxon>
    </lineage>
</organism>
<proteinExistence type="predicted"/>
<keyword evidence="7" id="KW-0406">Ion transport</keyword>
<dbReference type="AlphaFoldDB" id="A0A644TE97"/>
<feature type="transmembrane region" description="Helical" evidence="10">
    <location>
        <begin position="105"/>
        <end position="122"/>
    </location>
</feature>
<feature type="transmembrane region" description="Helical" evidence="10">
    <location>
        <begin position="65"/>
        <end position="85"/>
    </location>
</feature>
<comment type="subcellular location">
    <subcellularLocation>
        <location evidence="1">Membrane</location>
        <topology evidence="1">Multi-pass membrane protein</topology>
    </subcellularLocation>
</comment>
<dbReference type="InterPro" id="IPR038770">
    <property type="entry name" value="Na+/solute_symporter_sf"/>
</dbReference>
<evidence type="ECO:0000313" key="12">
    <source>
        <dbReference type="EMBL" id="MPL64562.1"/>
    </source>
</evidence>
<evidence type="ECO:0000256" key="6">
    <source>
        <dbReference type="ARBA" id="ARBA00023053"/>
    </source>
</evidence>
<keyword evidence="5 10" id="KW-1133">Transmembrane helix</keyword>
<keyword evidence="9" id="KW-0739">Sodium transport</keyword>
<keyword evidence="6" id="KW-0915">Sodium</keyword>
<feature type="transmembrane region" description="Helical" evidence="10">
    <location>
        <begin position="238"/>
        <end position="259"/>
    </location>
</feature>
<feature type="transmembrane region" description="Helical" evidence="10">
    <location>
        <begin position="34"/>
        <end position="53"/>
    </location>
</feature>
<dbReference type="Gene3D" id="3.40.930.10">
    <property type="entry name" value="Mannitol-specific EII, Chain A"/>
    <property type="match status" value="1"/>
</dbReference>
<feature type="transmembrane region" description="Helical" evidence="10">
    <location>
        <begin position="397"/>
        <end position="430"/>
    </location>
</feature>
<reference evidence="12" key="1">
    <citation type="submission" date="2019-08" db="EMBL/GenBank/DDBJ databases">
        <authorList>
            <person name="Kucharzyk K."/>
            <person name="Murdoch R.W."/>
            <person name="Higgins S."/>
            <person name="Loffler F."/>
        </authorList>
    </citation>
    <scope>NUCLEOTIDE SEQUENCE</scope>
</reference>
<dbReference type="EMBL" id="VSSQ01000025">
    <property type="protein sequence ID" value="MPL64562.1"/>
    <property type="molecule type" value="Genomic_DNA"/>
</dbReference>
<evidence type="ECO:0000256" key="2">
    <source>
        <dbReference type="ARBA" id="ARBA00022448"/>
    </source>
</evidence>
<dbReference type="SUPFAM" id="SSF55804">
    <property type="entry name" value="Phoshotransferase/anion transport protein"/>
    <property type="match status" value="1"/>
</dbReference>
<feature type="transmembrane region" description="Helical" evidence="10">
    <location>
        <begin position="199"/>
        <end position="226"/>
    </location>
</feature>
<evidence type="ECO:0000256" key="1">
    <source>
        <dbReference type="ARBA" id="ARBA00004141"/>
    </source>
</evidence>
<keyword evidence="8 10" id="KW-0472">Membrane</keyword>
<dbReference type="Pfam" id="PF00359">
    <property type="entry name" value="PTS_EIIA_2"/>
    <property type="match status" value="1"/>
</dbReference>
<sequence>MIEKPRRIVPVLLFLLAAAPIVWAAGTAEPELGSRMTLLVLQLAAIVFAVRAGGSLAQKLKLPSVVGELIAGIVLGPYALGTLSLPGLPEGLFPLAKGFAVSPELYALSTVASIILLFSSGLETDINMLLRYSFAGSIIGLGGVIASFGLGAGLGVLLTGQSFFSAPSLFLGIMSTATSVGITARILSDRKKMDSPEGVSILAAAVFDDVLGIVILAVVMGIVSAIGGTGKGLSQLAVLGIAVKAFGIWLGFTALGLVFGKRLSEFLKKLGSETHYPALAFGLALLLAGFFETQGLAMIIGAYIVGISLSRSDIAFLIQDKIKPLYDFFVPIFFATMGMLVDIRLLLDPRVLGFGLAYTAAAIFAKALGCGLPSLFLGFNMKGAIRIGMGMVPRGEVALIVAGIGLAGGILESSIFGVAVLMILVTTLLAPPLFNQAIARPGEGTRKPVKGSSTDSFSVAFPSSEILELVSSGFLREMQREGFFVQLMSIRDEISHIRKGDISISLAKEGSSLRLESAPEDIPFAKAALHEILVALDADFDKLKESQDPEKLRSDLHVAEGRRDPGFRRALSPDCVSVGLKGESKEKVIAELVDLLDKAGKIKNKELLLKDLMEREARMSTGMEHGIALPHARSLGVSKAVIAIGIHKEGVDFGTIDGSPGRIIALIASPADDTAPHMQALASLGAVLGDETRRTKLLAAENDAEAYELLVAK</sequence>
<dbReference type="GO" id="GO:0016020">
    <property type="term" value="C:membrane"/>
    <property type="evidence" value="ECO:0007669"/>
    <property type="project" value="UniProtKB-SubCell"/>
</dbReference>
<dbReference type="PROSITE" id="PS51094">
    <property type="entry name" value="PTS_EIIA_TYPE_2"/>
    <property type="match status" value="1"/>
</dbReference>
<dbReference type="Gene3D" id="1.20.1530.20">
    <property type="match status" value="1"/>
</dbReference>
<evidence type="ECO:0000256" key="10">
    <source>
        <dbReference type="SAM" id="Phobius"/>
    </source>
</evidence>
<feature type="transmembrane region" description="Helical" evidence="10">
    <location>
        <begin position="354"/>
        <end position="377"/>
    </location>
</feature>
<evidence type="ECO:0000256" key="9">
    <source>
        <dbReference type="ARBA" id="ARBA00023201"/>
    </source>
</evidence>
<evidence type="ECO:0000256" key="5">
    <source>
        <dbReference type="ARBA" id="ARBA00022989"/>
    </source>
</evidence>
<dbReference type="GO" id="GO:0006814">
    <property type="term" value="P:sodium ion transport"/>
    <property type="evidence" value="ECO:0007669"/>
    <property type="project" value="UniProtKB-KW"/>
</dbReference>
<comment type="caution">
    <text evidence="12">The sequence shown here is derived from an EMBL/GenBank/DDBJ whole genome shotgun (WGS) entry which is preliminary data.</text>
</comment>
<keyword evidence="4 10" id="KW-0812">Transmembrane</keyword>
<evidence type="ECO:0000256" key="3">
    <source>
        <dbReference type="ARBA" id="ARBA00022449"/>
    </source>
</evidence>
<feature type="transmembrane region" description="Helical" evidence="10">
    <location>
        <begin position="279"/>
        <end position="305"/>
    </location>
</feature>
<dbReference type="GO" id="GO:1902600">
    <property type="term" value="P:proton transmembrane transport"/>
    <property type="evidence" value="ECO:0007669"/>
    <property type="project" value="InterPro"/>
</dbReference>
<gene>
    <name evidence="12" type="primary">kefB_1</name>
    <name evidence="12" type="ORF">SDC9_10217</name>
</gene>
<keyword evidence="2" id="KW-0813">Transport</keyword>
<dbReference type="PANTHER" id="PTHR43562">
    <property type="entry name" value="NAPA-TYPE SODIUM/HYDROGEN ANTIPORTER"/>
    <property type="match status" value="1"/>
</dbReference>
<name>A0A644TE97_9ZZZZ</name>
<feature type="domain" description="PTS EIIA type-2" evidence="11">
    <location>
        <begin position="569"/>
        <end position="713"/>
    </location>
</feature>
<dbReference type="InterPro" id="IPR002178">
    <property type="entry name" value="PTS_EIIA_type-2_dom"/>
</dbReference>
<dbReference type="InterPro" id="IPR016152">
    <property type="entry name" value="PTrfase/Anion_transptr"/>
</dbReference>
<evidence type="ECO:0000256" key="8">
    <source>
        <dbReference type="ARBA" id="ARBA00023136"/>
    </source>
</evidence>
<feature type="transmembrane region" description="Helical" evidence="10">
    <location>
        <begin position="325"/>
        <end position="347"/>
    </location>
</feature>
<accession>A0A644TE97</accession>
<dbReference type="InterPro" id="IPR006153">
    <property type="entry name" value="Cation/H_exchanger_TM"/>
</dbReference>
<protein>
    <submittedName>
        <fullName evidence="12">Glutathione-regulated potassium-efflux system protein KefB</fullName>
    </submittedName>
</protein>
<evidence type="ECO:0000256" key="7">
    <source>
        <dbReference type="ARBA" id="ARBA00023065"/>
    </source>
</evidence>
<keyword evidence="3" id="KW-0050">Antiport</keyword>
<feature type="transmembrane region" description="Helical" evidence="10">
    <location>
        <begin position="164"/>
        <end position="187"/>
    </location>
</feature>